<dbReference type="Gene3D" id="3.90.660.10">
    <property type="match status" value="1"/>
</dbReference>
<keyword evidence="7" id="KW-1185">Reference proteome</keyword>
<dbReference type="PRINTS" id="PR00757">
    <property type="entry name" value="AMINEOXDASEF"/>
</dbReference>
<dbReference type="InterPro" id="IPR036188">
    <property type="entry name" value="FAD/NAD-bd_sf"/>
</dbReference>
<evidence type="ECO:0000256" key="3">
    <source>
        <dbReference type="RuleBase" id="RU362067"/>
    </source>
</evidence>
<dbReference type="PANTHER" id="PTHR10742:SF313">
    <property type="entry name" value="AMINE OXIDASE"/>
    <property type="match status" value="1"/>
</dbReference>
<dbReference type="Pfam" id="PF01593">
    <property type="entry name" value="Amino_oxidase"/>
    <property type="match status" value="1"/>
</dbReference>
<accession>A0ABP9YH56</accession>
<evidence type="ECO:0000256" key="2">
    <source>
        <dbReference type="ARBA" id="ARBA00023002"/>
    </source>
</evidence>
<proteinExistence type="inferred from homology"/>
<keyword evidence="4" id="KW-0732">Signal</keyword>
<dbReference type="InterPro" id="IPR002937">
    <property type="entry name" value="Amino_oxidase"/>
</dbReference>
<keyword evidence="3" id="KW-0285">Flavoprotein</keyword>
<reference evidence="6 7" key="1">
    <citation type="submission" date="2024-04" db="EMBL/GenBank/DDBJ databases">
        <title>genome sequences of Mucor flavus KT1a and Helicostylum pulchrum KT1b strains isolation_sourced from the surface of a dry-aged beef.</title>
        <authorList>
            <person name="Toyotome T."/>
            <person name="Hosono M."/>
            <person name="Torimaru M."/>
            <person name="Fukuda K."/>
            <person name="Mikami N."/>
        </authorList>
    </citation>
    <scope>NUCLEOTIDE SEQUENCE [LARGE SCALE GENOMIC DNA]</scope>
    <source>
        <strain evidence="6 7">KT1b</strain>
    </source>
</reference>
<dbReference type="Gene3D" id="3.50.50.60">
    <property type="entry name" value="FAD/NAD(P)-binding domain"/>
    <property type="match status" value="1"/>
</dbReference>
<dbReference type="InterPro" id="IPR001613">
    <property type="entry name" value="Flavin_amine_oxidase"/>
</dbReference>
<sequence length="497" mass="55732">MVIKSVLLATGCLLAAVQAKEYHTKVVILGGGVSGISAALNLTASGISDFMMVEARDILGGRAQNAPFADINVELGCNWVQGLGTNPINQLAIKYNLSTTFSDSADVVWYNESGKYDGTASYNKLDADFTKVLEIGMEKLKSNLVDVSGRVSLDLAGWHAKTAEEEAAEYYYWDWEFGEDPESSSTVYAAVNDYWTYNSFGPDSDGNNYVLDNRGFSRIFIEESKKAFKKNDERLLLGTTVTKIDYNNKGVTVHTKNGDTIHAEYAISTFSVGVLQHQDVAWSPALPDWKLEGIYGFHMATYTKIFLNFPYQFWDDTQFVVWADPDRRGYLNAWQNLNAPGYLPKNTTTNIFFATVTQDLAYEMEAKTNEEVQAELMAVLRKMYGEGIPEPTEIMFPRWHNNPLFRGSYSNWPIGESDEHHANMKASLNNRVFFSGEAMSEEYYGFLQGAWFTGAKAASDVVRCMKHKCPSAEYYPEIKNADIKASIVRRGFLDTVQ</sequence>
<feature type="domain" description="Amine oxidase" evidence="5">
    <location>
        <begin position="33"/>
        <end position="461"/>
    </location>
</feature>
<protein>
    <recommendedName>
        <fullName evidence="3">Amine oxidase</fullName>
        <ecNumber evidence="3">1.4.3.-</ecNumber>
    </recommendedName>
</protein>
<feature type="chain" id="PRO_5045514014" description="Amine oxidase" evidence="4">
    <location>
        <begin position="20"/>
        <end position="497"/>
    </location>
</feature>
<evidence type="ECO:0000256" key="4">
    <source>
        <dbReference type="SAM" id="SignalP"/>
    </source>
</evidence>
<dbReference type="SUPFAM" id="SSF51905">
    <property type="entry name" value="FAD/NAD(P)-binding domain"/>
    <property type="match status" value="1"/>
</dbReference>
<evidence type="ECO:0000259" key="5">
    <source>
        <dbReference type="Pfam" id="PF01593"/>
    </source>
</evidence>
<dbReference type="PANTHER" id="PTHR10742">
    <property type="entry name" value="FLAVIN MONOAMINE OXIDASE"/>
    <property type="match status" value="1"/>
</dbReference>
<comment type="caution">
    <text evidence="6">The sequence shown here is derived from an EMBL/GenBank/DDBJ whole genome shotgun (WGS) entry which is preliminary data.</text>
</comment>
<gene>
    <name evidence="6" type="ORF">HPULCUR_011814</name>
</gene>
<organism evidence="6 7">
    <name type="scientific">Helicostylum pulchrum</name>
    <dbReference type="NCBI Taxonomy" id="562976"/>
    <lineage>
        <taxon>Eukaryota</taxon>
        <taxon>Fungi</taxon>
        <taxon>Fungi incertae sedis</taxon>
        <taxon>Mucoromycota</taxon>
        <taxon>Mucoromycotina</taxon>
        <taxon>Mucoromycetes</taxon>
        <taxon>Mucorales</taxon>
        <taxon>Mucorineae</taxon>
        <taxon>Mucoraceae</taxon>
        <taxon>Helicostylum</taxon>
    </lineage>
</organism>
<dbReference type="EC" id="1.4.3.-" evidence="3"/>
<dbReference type="EMBL" id="BAABUJ010000061">
    <property type="protein sequence ID" value="GAA5806283.1"/>
    <property type="molecule type" value="Genomic_DNA"/>
</dbReference>
<evidence type="ECO:0000256" key="1">
    <source>
        <dbReference type="ARBA" id="ARBA00001974"/>
    </source>
</evidence>
<dbReference type="Proteomes" id="UP001476247">
    <property type="component" value="Unassembled WGS sequence"/>
</dbReference>
<dbReference type="SUPFAM" id="SSF54373">
    <property type="entry name" value="FAD-linked reductases, C-terminal domain"/>
    <property type="match status" value="1"/>
</dbReference>
<keyword evidence="2 3" id="KW-0560">Oxidoreductase</keyword>
<feature type="signal peptide" evidence="4">
    <location>
        <begin position="1"/>
        <end position="19"/>
    </location>
</feature>
<evidence type="ECO:0000313" key="6">
    <source>
        <dbReference type="EMBL" id="GAA5806283.1"/>
    </source>
</evidence>
<dbReference type="InterPro" id="IPR050281">
    <property type="entry name" value="Flavin_monoamine_oxidase"/>
</dbReference>
<keyword evidence="3" id="KW-0274">FAD</keyword>
<comment type="similarity">
    <text evidence="3">Belongs to the flavin monoamine oxidase family.</text>
</comment>
<evidence type="ECO:0000313" key="7">
    <source>
        <dbReference type="Proteomes" id="UP001476247"/>
    </source>
</evidence>
<name>A0ABP9YH56_9FUNG</name>
<comment type="cofactor">
    <cofactor evidence="1 3">
        <name>FAD</name>
        <dbReference type="ChEBI" id="CHEBI:57692"/>
    </cofactor>
</comment>